<organism evidence="1 2">
    <name type="scientific">Corynebacterium cystitidis DSM 20524</name>
    <dbReference type="NCBI Taxonomy" id="1121357"/>
    <lineage>
        <taxon>Bacteria</taxon>
        <taxon>Bacillati</taxon>
        <taxon>Actinomycetota</taxon>
        <taxon>Actinomycetes</taxon>
        <taxon>Mycobacteriales</taxon>
        <taxon>Corynebacteriaceae</taxon>
        <taxon>Corynebacterium</taxon>
    </lineage>
</organism>
<evidence type="ECO:0000313" key="1">
    <source>
        <dbReference type="EMBL" id="SER71229.1"/>
    </source>
</evidence>
<protein>
    <recommendedName>
        <fullName evidence="3">Abi-like protein</fullName>
    </recommendedName>
</protein>
<gene>
    <name evidence="1" type="ORF">SAMN05661109_00872</name>
</gene>
<evidence type="ECO:0000313" key="2">
    <source>
        <dbReference type="Proteomes" id="UP000198929"/>
    </source>
</evidence>
<dbReference type="AlphaFoldDB" id="A0A1H9RGW9"/>
<dbReference type="STRING" id="1121357.SAMN05661109_00872"/>
<name>A0A1H9RGW9_9CORY</name>
<sequence length="342" mass="39272">MDAAQGNTNVALELYSWNAQMAGAALEQLAHLEVLLRHAVDSQLSAYVDETAKGIPWFLLPPYYTAQAESIETVRARLRKLKRETRDQIVAGLSFGFWSGWFGSKYDELWRQTLHRAFPYGSGNRKEVSALVERIRKFRNRVAHHDSLLQVDIGFEMEAVFRLASFINKDAAGWMRRVDRTSDVVAERPASTITMDTVIVPANDAWPFYQQSHAFICQAGRFFQNVTHMAFYADREVKPDIPRIKKRYDNLLWNTTEATRLQSSNVREERQLGKVMQDGLTGGLWTEGRYQVFMLSANGPDHVSIKTPLLNTRKGKSSAFVRKQRYTSIQKIRYADDVWDLL</sequence>
<dbReference type="EMBL" id="FOGQ01000002">
    <property type="protein sequence ID" value="SER71229.1"/>
    <property type="molecule type" value="Genomic_DNA"/>
</dbReference>
<keyword evidence="2" id="KW-1185">Reference proteome</keyword>
<proteinExistence type="predicted"/>
<accession>A0A1H9RGW9</accession>
<reference evidence="2" key="1">
    <citation type="submission" date="2016-10" db="EMBL/GenBank/DDBJ databases">
        <authorList>
            <person name="Varghese N."/>
            <person name="Submissions S."/>
        </authorList>
    </citation>
    <scope>NUCLEOTIDE SEQUENCE [LARGE SCALE GENOMIC DNA]</scope>
    <source>
        <strain evidence="2">DSM 20524</strain>
    </source>
</reference>
<evidence type="ECO:0008006" key="3">
    <source>
        <dbReference type="Google" id="ProtNLM"/>
    </source>
</evidence>
<dbReference type="Proteomes" id="UP000198929">
    <property type="component" value="Unassembled WGS sequence"/>
</dbReference>